<proteinExistence type="predicted"/>
<name>A0ABQ6MSY6_9STRA</name>
<evidence type="ECO:0000313" key="4">
    <source>
        <dbReference type="EMBL" id="GMI31591.1"/>
    </source>
</evidence>
<feature type="signal peptide" evidence="2">
    <location>
        <begin position="1"/>
        <end position="15"/>
    </location>
</feature>
<dbReference type="Proteomes" id="UP001165060">
    <property type="component" value="Unassembled WGS sequence"/>
</dbReference>
<comment type="caution">
    <text evidence="4">The sequence shown here is derived from an EMBL/GenBank/DDBJ whole genome shotgun (WGS) entry which is preliminary data.</text>
</comment>
<dbReference type="Gene3D" id="3.10.100.10">
    <property type="entry name" value="Mannose-Binding Protein A, subunit A"/>
    <property type="match status" value="1"/>
</dbReference>
<dbReference type="EMBL" id="BRYB01000515">
    <property type="protein sequence ID" value="GMI31591.1"/>
    <property type="molecule type" value="Genomic_DNA"/>
</dbReference>
<keyword evidence="1" id="KW-0472">Membrane</keyword>
<evidence type="ECO:0000313" key="5">
    <source>
        <dbReference type="Proteomes" id="UP001165060"/>
    </source>
</evidence>
<dbReference type="CDD" id="cd00037">
    <property type="entry name" value="CLECT"/>
    <property type="match status" value="1"/>
</dbReference>
<protein>
    <recommendedName>
        <fullName evidence="3">C-type lectin domain-containing protein</fullName>
    </recommendedName>
</protein>
<dbReference type="InterPro" id="IPR050111">
    <property type="entry name" value="C-type_lectin/snaclec_domain"/>
</dbReference>
<feature type="chain" id="PRO_5046024560" description="C-type lectin domain-containing protein" evidence="2">
    <location>
        <begin position="16"/>
        <end position="200"/>
    </location>
</feature>
<feature type="domain" description="C-type lectin" evidence="3">
    <location>
        <begin position="21"/>
        <end position="145"/>
    </location>
</feature>
<dbReference type="InterPro" id="IPR001304">
    <property type="entry name" value="C-type_lectin-like"/>
</dbReference>
<dbReference type="InterPro" id="IPR016186">
    <property type="entry name" value="C-type_lectin-like/link_sf"/>
</dbReference>
<evidence type="ECO:0000256" key="1">
    <source>
        <dbReference type="SAM" id="Phobius"/>
    </source>
</evidence>
<dbReference type="InterPro" id="IPR016187">
    <property type="entry name" value="CTDL_fold"/>
</dbReference>
<sequence length="200" mass="21506">MTLLLLAILAPTAWSIPATRFLTSDLRYNPTPMSWPAARDYCRQFSNADKVSADLVSITSEDENQLVSSIADGASAWIGFSDQESEGAWRWSDGTAPSFTKWFPGEPNDDNHISDDGQNYAIINWADETGWDDQTGSNALPSVCWVSGCDDCAGGVKSSCCAVEDEDDLSGDASREVVGAVVAIFAIVCTVYVSIDARSV</sequence>
<keyword evidence="2" id="KW-0732">Signal</keyword>
<accession>A0ABQ6MSY6</accession>
<dbReference type="PANTHER" id="PTHR22803">
    <property type="entry name" value="MANNOSE, PHOSPHOLIPASE, LECTIN RECEPTOR RELATED"/>
    <property type="match status" value="1"/>
</dbReference>
<evidence type="ECO:0000256" key="2">
    <source>
        <dbReference type="SAM" id="SignalP"/>
    </source>
</evidence>
<keyword evidence="1" id="KW-0812">Transmembrane</keyword>
<keyword evidence="1" id="KW-1133">Transmembrane helix</keyword>
<dbReference type="Pfam" id="PF00059">
    <property type="entry name" value="Lectin_C"/>
    <property type="match status" value="1"/>
</dbReference>
<gene>
    <name evidence="4" type="ORF">TeGR_g13062</name>
</gene>
<dbReference type="PROSITE" id="PS50041">
    <property type="entry name" value="C_TYPE_LECTIN_2"/>
    <property type="match status" value="1"/>
</dbReference>
<dbReference type="SMART" id="SM00034">
    <property type="entry name" value="CLECT"/>
    <property type="match status" value="1"/>
</dbReference>
<keyword evidence="5" id="KW-1185">Reference proteome</keyword>
<evidence type="ECO:0000259" key="3">
    <source>
        <dbReference type="PROSITE" id="PS50041"/>
    </source>
</evidence>
<dbReference type="SUPFAM" id="SSF56436">
    <property type="entry name" value="C-type lectin-like"/>
    <property type="match status" value="1"/>
</dbReference>
<organism evidence="4 5">
    <name type="scientific">Tetraparma gracilis</name>
    <dbReference type="NCBI Taxonomy" id="2962635"/>
    <lineage>
        <taxon>Eukaryota</taxon>
        <taxon>Sar</taxon>
        <taxon>Stramenopiles</taxon>
        <taxon>Ochrophyta</taxon>
        <taxon>Bolidophyceae</taxon>
        <taxon>Parmales</taxon>
        <taxon>Triparmaceae</taxon>
        <taxon>Tetraparma</taxon>
    </lineage>
</organism>
<feature type="transmembrane region" description="Helical" evidence="1">
    <location>
        <begin position="177"/>
        <end position="195"/>
    </location>
</feature>
<reference evidence="4 5" key="1">
    <citation type="journal article" date="2023" name="Commun. Biol.">
        <title>Genome analysis of Parmales, the sister group of diatoms, reveals the evolutionary specialization of diatoms from phago-mixotrophs to photoautotrophs.</title>
        <authorList>
            <person name="Ban H."/>
            <person name="Sato S."/>
            <person name="Yoshikawa S."/>
            <person name="Yamada K."/>
            <person name="Nakamura Y."/>
            <person name="Ichinomiya M."/>
            <person name="Sato N."/>
            <person name="Blanc-Mathieu R."/>
            <person name="Endo H."/>
            <person name="Kuwata A."/>
            <person name="Ogata H."/>
        </authorList>
    </citation>
    <scope>NUCLEOTIDE SEQUENCE [LARGE SCALE GENOMIC DNA]</scope>
</reference>